<sequence>MYFDTYPLTGEGILHLVVVFRYPNILRGKARKRPSQGESQAIPRSKSRRSLGLVTIAYSASVGAAGVTNVFVAISKSINRQRCGR</sequence>
<keyword evidence="1" id="KW-0472">Membrane</keyword>
<accession>A0A9P7VHF5</accession>
<keyword evidence="1" id="KW-1133">Transmembrane helix</keyword>
<name>A0A9P7VHF5_9AGAR</name>
<gene>
    <name evidence="2" type="ORF">BT62DRAFT_937346</name>
</gene>
<feature type="transmembrane region" description="Helical" evidence="1">
    <location>
        <begin position="51"/>
        <end position="74"/>
    </location>
</feature>
<dbReference type="AlphaFoldDB" id="A0A9P7VHF5"/>
<evidence type="ECO:0000256" key="1">
    <source>
        <dbReference type="SAM" id="Phobius"/>
    </source>
</evidence>
<dbReference type="RefSeq" id="XP_043034606.1">
    <property type="nucleotide sequence ID" value="XM_043187303.1"/>
</dbReference>
<dbReference type="EMBL" id="MU250563">
    <property type="protein sequence ID" value="KAG7441106.1"/>
    <property type="molecule type" value="Genomic_DNA"/>
</dbReference>
<proteinExistence type="predicted"/>
<protein>
    <submittedName>
        <fullName evidence="2">Uncharacterized protein</fullName>
    </submittedName>
</protein>
<keyword evidence="3" id="KW-1185">Reference proteome</keyword>
<reference evidence="2" key="1">
    <citation type="submission" date="2020-11" db="EMBL/GenBank/DDBJ databases">
        <title>Adaptations for nitrogen fixation in a non-lichenized fungal sporocarp promotes dispersal by wood-feeding termites.</title>
        <authorList>
            <consortium name="DOE Joint Genome Institute"/>
            <person name="Koch R.A."/>
            <person name="Yoon G."/>
            <person name="Arayal U."/>
            <person name="Lail K."/>
            <person name="Amirebrahimi M."/>
            <person name="Labutti K."/>
            <person name="Lipzen A."/>
            <person name="Riley R."/>
            <person name="Barry K."/>
            <person name="Henrissat B."/>
            <person name="Grigoriev I.V."/>
            <person name="Herr J.R."/>
            <person name="Aime M.C."/>
        </authorList>
    </citation>
    <scope>NUCLEOTIDE SEQUENCE</scope>
    <source>
        <strain evidence="2">MCA 3950</strain>
    </source>
</reference>
<evidence type="ECO:0000313" key="2">
    <source>
        <dbReference type="EMBL" id="KAG7441106.1"/>
    </source>
</evidence>
<keyword evidence="1" id="KW-0812">Transmembrane</keyword>
<organism evidence="2 3">
    <name type="scientific">Guyanagaster necrorhizus</name>
    <dbReference type="NCBI Taxonomy" id="856835"/>
    <lineage>
        <taxon>Eukaryota</taxon>
        <taxon>Fungi</taxon>
        <taxon>Dikarya</taxon>
        <taxon>Basidiomycota</taxon>
        <taxon>Agaricomycotina</taxon>
        <taxon>Agaricomycetes</taxon>
        <taxon>Agaricomycetidae</taxon>
        <taxon>Agaricales</taxon>
        <taxon>Marasmiineae</taxon>
        <taxon>Physalacriaceae</taxon>
        <taxon>Guyanagaster</taxon>
    </lineage>
</organism>
<evidence type="ECO:0000313" key="3">
    <source>
        <dbReference type="Proteomes" id="UP000812287"/>
    </source>
</evidence>
<dbReference type="Proteomes" id="UP000812287">
    <property type="component" value="Unassembled WGS sequence"/>
</dbReference>
<comment type="caution">
    <text evidence="2">The sequence shown here is derived from an EMBL/GenBank/DDBJ whole genome shotgun (WGS) entry which is preliminary data.</text>
</comment>
<dbReference type="GeneID" id="66109600"/>